<accession>A0AAJ0XEV3</accession>
<dbReference type="PANTHER" id="PTHR34825:SF1">
    <property type="entry name" value="AAA-ATPASE-LIKE DOMAIN-CONTAINING PROTEIN"/>
    <property type="match status" value="1"/>
</dbReference>
<dbReference type="PANTHER" id="PTHR34825">
    <property type="entry name" value="CONSERVED PROTEIN, WITH A WEAK D-GALACTARATE DEHYDRATASE/ALTRONATE HYDROLASE DOMAIN"/>
    <property type="match status" value="1"/>
</dbReference>
<evidence type="ECO:0000313" key="3">
    <source>
        <dbReference type="Proteomes" id="UP001296967"/>
    </source>
</evidence>
<gene>
    <name evidence="2" type="ORF">CCR82_07130</name>
</gene>
<keyword evidence="3" id="KW-1185">Reference proteome</keyword>
<dbReference type="InterPro" id="IPR018631">
    <property type="entry name" value="AAA-ATPase-like_dom"/>
</dbReference>
<protein>
    <recommendedName>
        <fullName evidence="1">AAA-ATPase-like domain-containing protein</fullName>
    </recommendedName>
</protein>
<dbReference type="Pfam" id="PF09820">
    <property type="entry name" value="AAA-ATPase_like"/>
    <property type="match status" value="1"/>
</dbReference>
<reference evidence="2" key="1">
    <citation type="submission" date="2017-05" db="EMBL/GenBank/DDBJ databases">
        <authorList>
            <person name="Imhoff J.F."/>
            <person name="Rahn T."/>
            <person name="Kuenzel S."/>
            <person name="Neulinger S.C."/>
        </authorList>
    </citation>
    <scope>NUCLEOTIDE SEQUENCE</scope>
    <source>
        <strain evidence="2">DSM 4395</strain>
    </source>
</reference>
<reference evidence="2" key="2">
    <citation type="journal article" date="2020" name="Microorganisms">
        <title>Osmotic Adaptation and Compatible Solute Biosynthesis of Phototrophic Bacteria as Revealed from Genome Analyses.</title>
        <authorList>
            <person name="Imhoff J.F."/>
            <person name="Rahn T."/>
            <person name="Kunzel S."/>
            <person name="Keller A."/>
            <person name="Neulinger S.C."/>
        </authorList>
    </citation>
    <scope>NUCLEOTIDE SEQUENCE</scope>
    <source>
        <strain evidence="2">DSM 4395</strain>
    </source>
</reference>
<sequence length="98" mass="11550">MHHKRLPIGIQTLREIREDDHYYVDKTGYALRLIEEGKYYFLSRPRRFGKSLFLDTLAELFSGNQALFSGLEADGRWDQGNRINILADTVRRSILHLR</sequence>
<organism evidence="2 3">
    <name type="scientific">Halochromatium salexigens</name>
    <name type="common">Chromatium salexigens</name>
    <dbReference type="NCBI Taxonomy" id="49447"/>
    <lineage>
        <taxon>Bacteria</taxon>
        <taxon>Pseudomonadati</taxon>
        <taxon>Pseudomonadota</taxon>
        <taxon>Gammaproteobacteria</taxon>
        <taxon>Chromatiales</taxon>
        <taxon>Chromatiaceae</taxon>
        <taxon>Halochromatium</taxon>
    </lineage>
</organism>
<dbReference type="Proteomes" id="UP001296967">
    <property type="component" value="Unassembled WGS sequence"/>
</dbReference>
<evidence type="ECO:0000259" key="1">
    <source>
        <dbReference type="Pfam" id="PF09820"/>
    </source>
</evidence>
<feature type="domain" description="AAA-ATPase-like" evidence="1">
    <location>
        <begin position="7"/>
        <end position="85"/>
    </location>
</feature>
<evidence type="ECO:0000313" key="2">
    <source>
        <dbReference type="EMBL" id="MBK5930299.1"/>
    </source>
</evidence>
<dbReference type="RefSeq" id="WP_276570550.1">
    <property type="nucleotide sequence ID" value="NZ_NHSF01000050.1"/>
</dbReference>
<comment type="caution">
    <text evidence="2">The sequence shown here is derived from an EMBL/GenBank/DDBJ whole genome shotgun (WGS) entry which is preliminary data.</text>
</comment>
<dbReference type="EMBL" id="NHSF01000050">
    <property type="protein sequence ID" value="MBK5930299.1"/>
    <property type="molecule type" value="Genomic_DNA"/>
</dbReference>
<name>A0AAJ0XEV3_HALSE</name>
<proteinExistence type="predicted"/>
<dbReference type="AlphaFoldDB" id="A0AAJ0XEV3"/>